<feature type="region of interest" description="Disordered" evidence="1">
    <location>
        <begin position="206"/>
        <end position="234"/>
    </location>
</feature>
<dbReference type="Proteomes" id="UP000013827">
    <property type="component" value="Unassembled WGS sequence"/>
</dbReference>
<dbReference type="GeneID" id="17278622"/>
<organism evidence="2 3">
    <name type="scientific">Emiliania huxleyi (strain CCMP1516)</name>
    <dbReference type="NCBI Taxonomy" id="280463"/>
    <lineage>
        <taxon>Eukaryota</taxon>
        <taxon>Haptista</taxon>
        <taxon>Haptophyta</taxon>
        <taxon>Prymnesiophyceae</taxon>
        <taxon>Isochrysidales</taxon>
        <taxon>Noelaerhabdaceae</taxon>
        <taxon>Emiliania</taxon>
    </lineage>
</organism>
<reference evidence="3" key="1">
    <citation type="journal article" date="2013" name="Nature">
        <title>Pan genome of the phytoplankton Emiliania underpins its global distribution.</title>
        <authorList>
            <person name="Read B.A."/>
            <person name="Kegel J."/>
            <person name="Klute M.J."/>
            <person name="Kuo A."/>
            <person name="Lefebvre S.C."/>
            <person name="Maumus F."/>
            <person name="Mayer C."/>
            <person name="Miller J."/>
            <person name="Monier A."/>
            <person name="Salamov A."/>
            <person name="Young J."/>
            <person name="Aguilar M."/>
            <person name="Claverie J.M."/>
            <person name="Frickenhaus S."/>
            <person name="Gonzalez K."/>
            <person name="Herman E.K."/>
            <person name="Lin Y.C."/>
            <person name="Napier J."/>
            <person name="Ogata H."/>
            <person name="Sarno A.F."/>
            <person name="Shmutz J."/>
            <person name="Schroeder D."/>
            <person name="de Vargas C."/>
            <person name="Verret F."/>
            <person name="von Dassow P."/>
            <person name="Valentin K."/>
            <person name="Van de Peer Y."/>
            <person name="Wheeler G."/>
            <person name="Dacks J.B."/>
            <person name="Delwiche C.F."/>
            <person name="Dyhrman S.T."/>
            <person name="Glockner G."/>
            <person name="John U."/>
            <person name="Richards T."/>
            <person name="Worden A.Z."/>
            <person name="Zhang X."/>
            <person name="Grigoriev I.V."/>
            <person name="Allen A.E."/>
            <person name="Bidle K."/>
            <person name="Borodovsky M."/>
            <person name="Bowler C."/>
            <person name="Brownlee C."/>
            <person name="Cock J.M."/>
            <person name="Elias M."/>
            <person name="Gladyshev V.N."/>
            <person name="Groth M."/>
            <person name="Guda C."/>
            <person name="Hadaegh A."/>
            <person name="Iglesias-Rodriguez M.D."/>
            <person name="Jenkins J."/>
            <person name="Jones B.M."/>
            <person name="Lawson T."/>
            <person name="Leese F."/>
            <person name="Lindquist E."/>
            <person name="Lobanov A."/>
            <person name="Lomsadze A."/>
            <person name="Malik S.B."/>
            <person name="Marsh M.E."/>
            <person name="Mackinder L."/>
            <person name="Mock T."/>
            <person name="Mueller-Roeber B."/>
            <person name="Pagarete A."/>
            <person name="Parker M."/>
            <person name="Probert I."/>
            <person name="Quesneville H."/>
            <person name="Raines C."/>
            <person name="Rensing S.A."/>
            <person name="Riano-Pachon D.M."/>
            <person name="Richier S."/>
            <person name="Rokitta S."/>
            <person name="Shiraiwa Y."/>
            <person name="Soanes D.M."/>
            <person name="van der Giezen M."/>
            <person name="Wahlund T.M."/>
            <person name="Williams B."/>
            <person name="Wilson W."/>
            <person name="Wolfe G."/>
            <person name="Wurch L.L."/>
        </authorList>
    </citation>
    <scope>NUCLEOTIDE SEQUENCE</scope>
</reference>
<evidence type="ECO:0000313" key="2">
    <source>
        <dbReference type="EnsemblProtists" id="EOD14179"/>
    </source>
</evidence>
<reference evidence="2" key="2">
    <citation type="submission" date="2024-10" db="UniProtKB">
        <authorList>
            <consortium name="EnsemblProtists"/>
        </authorList>
    </citation>
    <scope>IDENTIFICATION</scope>
</reference>
<feature type="compositionally biased region" description="Acidic residues" evidence="1">
    <location>
        <begin position="214"/>
        <end position="225"/>
    </location>
</feature>
<evidence type="ECO:0000313" key="3">
    <source>
        <dbReference type="Proteomes" id="UP000013827"/>
    </source>
</evidence>
<dbReference type="PaxDb" id="2903-EOD14179"/>
<dbReference type="EnsemblProtists" id="EOD14179">
    <property type="protein sequence ID" value="EOD14179"/>
    <property type="gene ID" value="EMIHUDRAFT_119645"/>
</dbReference>
<dbReference type="RefSeq" id="XP_005766608.1">
    <property type="nucleotide sequence ID" value="XM_005766551.1"/>
</dbReference>
<dbReference type="HOGENOM" id="CLU_938230_0_0_1"/>
<dbReference type="AlphaFoldDB" id="A0A0D3ISE4"/>
<keyword evidence="3" id="KW-1185">Reference proteome</keyword>
<dbReference type="GeneID" id="17260325"/>
<dbReference type="KEGG" id="ehx:EMIHUDRAFT_111915"/>
<dbReference type="KEGG" id="ehx:EMIHUDRAFT_119645"/>
<sequence>MRLEVRALPSFDRAGRRHQSFYCRGDGAQLAAFLSQPLKLLPEAVEGAEPAIFIPGSWQTAPQQESGDRSEEMLAQVAEAAATLSSGDSKSAQQLLQQMLAGAADAHERAMYLLAMRDANRKRSNDAFVARREKRAAYLAKEVARQRSACSAEATEHAANLAALEALQGEACEWLRMIEGCDEGDQTEGGTGDIFEATARRLSSAARDSLVEAGEAEAAGDDPDYESGPRESQRTWLDTQAAEAYDAQEPEPCEPEADMIVRGPRVITLHAVRPKRYSFSRRPARMTAEARDVIVRI</sequence>
<accession>A0A0D3ISE4</accession>
<name>A0A0D3ISE4_EMIH1</name>
<protein>
    <submittedName>
        <fullName evidence="2">Uncharacterized protein</fullName>
    </submittedName>
</protein>
<dbReference type="EnsemblProtists" id="EOD33351">
    <property type="protein sequence ID" value="EOD33351"/>
    <property type="gene ID" value="EMIHUDRAFT_111915"/>
</dbReference>
<proteinExistence type="predicted"/>
<evidence type="ECO:0000256" key="1">
    <source>
        <dbReference type="SAM" id="MobiDB-lite"/>
    </source>
</evidence>
<dbReference type="RefSeq" id="XP_005785780.1">
    <property type="nucleotide sequence ID" value="XM_005785723.1"/>
</dbReference>